<dbReference type="eggNOG" id="ENOG5030RV7">
    <property type="taxonomic scope" value="Bacteria"/>
</dbReference>
<dbReference type="Proteomes" id="UP000030445">
    <property type="component" value="Unassembled WGS sequence"/>
</dbReference>
<name>A0A0A2A573_PROMR</name>
<sequence length="49" mass="5795">MKELEENTIEQIRTLLNYLEQTDLLKNKEILRCLDVIAREYGGEVVDKN</sequence>
<accession>A0A0A2A573</accession>
<gene>
    <name evidence="1" type="ORF">EU96_1401</name>
</gene>
<evidence type="ECO:0000313" key="1">
    <source>
        <dbReference type="EMBL" id="KGF96765.1"/>
    </source>
</evidence>
<evidence type="ECO:0000313" key="2">
    <source>
        <dbReference type="Proteomes" id="UP000030445"/>
    </source>
</evidence>
<comment type="caution">
    <text evidence="1">The sequence shown here is derived from an EMBL/GenBank/DDBJ whole genome shotgun (WGS) entry which is preliminary data.</text>
</comment>
<dbReference type="AlphaFoldDB" id="A0A0A2A573"/>
<protein>
    <submittedName>
        <fullName evidence="1">Uncharacterized protein</fullName>
    </submittedName>
</protein>
<proteinExistence type="predicted"/>
<organism evidence="1 2">
    <name type="scientific">Prochlorococcus marinus str. MIT 9302</name>
    <dbReference type="NCBI Taxonomy" id="74545"/>
    <lineage>
        <taxon>Bacteria</taxon>
        <taxon>Bacillati</taxon>
        <taxon>Cyanobacteriota</taxon>
        <taxon>Cyanophyceae</taxon>
        <taxon>Synechococcales</taxon>
        <taxon>Prochlorococcaceae</taxon>
        <taxon>Prochlorococcus</taxon>
    </lineage>
</organism>
<reference evidence="2" key="1">
    <citation type="journal article" date="2014" name="Sci. Data">
        <title>Genomes of diverse isolates of the marine cyanobacterium Prochlorococcus.</title>
        <authorList>
            <person name="Biller S."/>
            <person name="Berube P."/>
            <person name="Thompson J."/>
            <person name="Kelly L."/>
            <person name="Roggensack S."/>
            <person name="Awad L."/>
            <person name="Roache-Johnson K."/>
            <person name="Ding H."/>
            <person name="Giovannoni S.J."/>
            <person name="Moore L.R."/>
            <person name="Chisholm S.W."/>
        </authorList>
    </citation>
    <scope>NUCLEOTIDE SEQUENCE [LARGE SCALE GENOMIC DNA]</scope>
    <source>
        <strain evidence="2">MIT 9302</strain>
    </source>
</reference>
<dbReference type="EMBL" id="JNAM01000011">
    <property type="protein sequence ID" value="KGF96765.1"/>
    <property type="molecule type" value="Genomic_DNA"/>
</dbReference>